<sequence length="166" mass="18650">MSIDNIHLNNYIKKISFIFLIVLPVLILTGCGSNNIPLEERIRNDYVKNHRLDRYYELHERYDGVKVVLWLNSEEDRSWFLNFPVWAFFSIMPDLPEVLAGGGVIGIIYFVAWWIGVTLTGGGILAVLAWLGAMAGGIPGIPPAMVGIVFLCSMFVILVNIFGMVF</sequence>
<name>A0A5K7YWD7_9BACT</name>
<organism evidence="2 3">
    <name type="scientific">Desulfosarcina widdelii</name>
    <dbReference type="NCBI Taxonomy" id="947919"/>
    <lineage>
        <taxon>Bacteria</taxon>
        <taxon>Pseudomonadati</taxon>
        <taxon>Thermodesulfobacteriota</taxon>
        <taxon>Desulfobacteria</taxon>
        <taxon>Desulfobacterales</taxon>
        <taxon>Desulfosarcinaceae</taxon>
        <taxon>Desulfosarcina</taxon>
    </lineage>
</organism>
<keyword evidence="1" id="KW-0472">Membrane</keyword>
<keyword evidence="3" id="KW-1185">Reference proteome</keyword>
<keyword evidence="1" id="KW-1133">Transmembrane helix</keyword>
<proteinExistence type="predicted"/>
<feature type="transmembrane region" description="Helical" evidence="1">
    <location>
        <begin position="107"/>
        <end position="132"/>
    </location>
</feature>
<dbReference type="EMBL" id="AP021875">
    <property type="protein sequence ID" value="BBO72715.1"/>
    <property type="molecule type" value="Genomic_DNA"/>
</dbReference>
<accession>A0A5K7YWD7</accession>
<dbReference type="KEGG" id="dwd:DSCW_01320"/>
<evidence type="ECO:0000313" key="3">
    <source>
        <dbReference type="Proteomes" id="UP000427769"/>
    </source>
</evidence>
<feature type="transmembrane region" description="Helical" evidence="1">
    <location>
        <begin position="144"/>
        <end position="165"/>
    </location>
</feature>
<evidence type="ECO:0000256" key="1">
    <source>
        <dbReference type="SAM" id="Phobius"/>
    </source>
</evidence>
<keyword evidence="1" id="KW-0812">Transmembrane</keyword>
<feature type="transmembrane region" description="Helical" evidence="1">
    <location>
        <begin position="15"/>
        <end position="36"/>
    </location>
</feature>
<protein>
    <submittedName>
        <fullName evidence="2">Uncharacterized protein</fullName>
    </submittedName>
</protein>
<gene>
    <name evidence="2" type="ORF">DSCW_01320</name>
</gene>
<dbReference type="RefSeq" id="WP_155301895.1">
    <property type="nucleotide sequence ID" value="NZ_AP021875.1"/>
</dbReference>
<dbReference type="Proteomes" id="UP000427769">
    <property type="component" value="Chromosome"/>
</dbReference>
<dbReference type="AlphaFoldDB" id="A0A5K7YWD7"/>
<evidence type="ECO:0000313" key="2">
    <source>
        <dbReference type="EMBL" id="BBO72715.1"/>
    </source>
</evidence>
<reference evidence="2 3" key="1">
    <citation type="submission" date="2019-11" db="EMBL/GenBank/DDBJ databases">
        <title>Comparative genomics of hydrocarbon-degrading Desulfosarcina strains.</title>
        <authorList>
            <person name="Watanabe M."/>
            <person name="Kojima H."/>
            <person name="Fukui M."/>
        </authorList>
    </citation>
    <scope>NUCLEOTIDE SEQUENCE [LARGE SCALE GENOMIC DNA]</scope>
    <source>
        <strain evidence="2 3">PP31</strain>
    </source>
</reference>